<proteinExistence type="inferred from homology"/>
<dbReference type="EC" id="1.1.1.169" evidence="4 11"/>
<evidence type="ECO:0000256" key="8">
    <source>
        <dbReference type="ARBA" id="ARBA00023002"/>
    </source>
</evidence>
<dbReference type="Pfam" id="PF02558">
    <property type="entry name" value="ApbA"/>
    <property type="match status" value="1"/>
</dbReference>
<comment type="function">
    <text evidence="1 11">Catalyzes the NADPH-dependent reduction of ketopantoate into pantoic acid.</text>
</comment>
<dbReference type="InterPro" id="IPR050838">
    <property type="entry name" value="Ketopantoate_reductase"/>
</dbReference>
<dbReference type="GO" id="GO:0005737">
    <property type="term" value="C:cytoplasm"/>
    <property type="evidence" value="ECO:0007669"/>
    <property type="project" value="TreeGrafter"/>
</dbReference>
<reference evidence="14 15" key="1">
    <citation type="submission" date="2018-06" db="EMBL/GenBank/DDBJ databases">
        <title>Paenibacillus montanisoli sp. nov., isolated from mountain area soil.</title>
        <authorList>
            <person name="Wu M."/>
        </authorList>
    </citation>
    <scope>NUCLEOTIDE SEQUENCE [LARGE SCALE GENOMIC DNA]</scope>
    <source>
        <strain evidence="14 15">RA17</strain>
    </source>
</reference>
<dbReference type="UniPathway" id="UPA00028">
    <property type="reaction ID" value="UER00004"/>
</dbReference>
<evidence type="ECO:0000256" key="6">
    <source>
        <dbReference type="ARBA" id="ARBA00022655"/>
    </source>
</evidence>
<dbReference type="AlphaFoldDB" id="A0A328U1Y0"/>
<accession>A0A328U1Y0</accession>
<evidence type="ECO:0000259" key="12">
    <source>
        <dbReference type="Pfam" id="PF02558"/>
    </source>
</evidence>
<dbReference type="FunFam" id="1.10.1040.10:FF:000017">
    <property type="entry name" value="2-dehydropantoate 2-reductase"/>
    <property type="match status" value="1"/>
</dbReference>
<comment type="catalytic activity">
    <reaction evidence="10 11">
        <text>(R)-pantoate + NADP(+) = 2-dehydropantoate + NADPH + H(+)</text>
        <dbReference type="Rhea" id="RHEA:16233"/>
        <dbReference type="ChEBI" id="CHEBI:11561"/>
        <dbReference type="ChEBI" id="CHEBI:15378"/>
        <dbReference type="ChEBI" id="CHEBI:15980"/>
        <dbReference type="ChEBI" id="CHEBI:57783"/>
        <dbReference type="ChEBI" id="CHEBI:58349"/>
        <dbReference type="EC" id="1.1.1.169"/>
    </reaction>
</comment>
<comment type="pathway">
    <text evidence="2 11">Cofactor biosynthesis; (R)-pantothenate biosynthesis; (R)-pantoate from 3-methyl-2-oxobutanoate: step 2/2.</text>
</comment>
<keyword evidence="15" id="KW-1185">Reference proteome</keyword>
<dbReference type="InterPro" id="IPR013332">
    <property type="entry name" value="KPR_N"/>
</dbReference>
<evidence type="ECO:0000256" key="9">
    <source>
        <dbReference type="ARBA" id="ARBA00032024"/>
    </source>
</evidence>
<evidence type="ECO:0000313" key="14">
    <source>
        <dbReference type="EMBL" id="RAP76670.1"/>
    </source>
</evidence>
<dbReference type="Proteomes" id="UP000249260">
    <property type="component" value="Unassembled WGS sequence"/>
</dbReference>
<evidence type="ECO:0000256" key="5">
    <source>
        <dbReference type="ARBA" id="ARBA00019465"/>
    </source>
</evidence>
<evidence type="ECO:0000256" key="11">
    <source>
        <dbReference type="RuleBase" id="RU362068"/>
    </source>
</evidence>
<gene>
    <name evidence="14" type="ORF">DL346_15050</name>
</gene>
<evidence type="ECO:0000256" key="1">
    <source>
        <dbReference type="ARBA" id="ARBA00002919"/>
    </source>
</evidence>
<dbReference type="Pfam" id="PF08546">
    <property type="entry name" value="ApbA_C"/>
    <property type="match status" value="1"/>
</dbReference>
<evidence type="ECO:0000313" key="15">
    <source>
        <dbReference type="Proteomes" id="UP000249260"/>
    </source>
</evidence>
<dbReference type="Gene3D" id="3.40.50.720">
    <property type="entry name" value="NAD(P)-binding Rossmann-like Domain"/>
    <property type="match status" value="1"/>
</dbReference>
<comment type="similarity">
    <text evidence="3 11">Belongs to the ketopantoate reductase family.</text>
</comment>
<dbReference type="Gene3D" id="1.10.1040.10">
    <property type="entry name" value="N-(1-d-carboxylethyl)-l-norvaline Dehydrogenase, domain 2"/>
    <property type="match status" value="1"/>
</dbReference>
<keyword evidence="6 11" id="KW-0566">Pantothenate biosynthesis</keyword>
<dbReference type="InterPro" id="IPR013752">
    <property type="entry name" value="KPA_reductase"/>
</dbReference>
<sequence>MRIIIVGAGAIGLLYGARLAIAGTDIVMLARKEEQAEQLRKEGIKLTGHGGGQTAVKVSASTIDGYLPAGDERPDWIWLAVKQAHLDETLAGHIGRLGADGSPVLALQNGIGHMDALRKVLQETQLHAAVTTEGALRGDGQTVRHTGRGTLTFGCWPRSVENASKSQNLLLTTLIAAGIEASLSNEMEDVVYHKLLVNAVINPLTAISGVRNGELPADPNRLRWMRALHEESNRILIAAGMAGNQDAWERLLRICEATAGNESSMLRDVKAGRKTEIDWINGGILRLAERLHLPAPMNEAVYTLIKTLHTN</sequence>
<dbReference type="NCBIfam" id="TIGR00745">
    <property type="entry name" value="apbA_panE"/>
    <property type="match status" value="1"/>
</dbReference>
<feature type="domain" description="Ketopantoate reductase N-terminal" evidence="12">
    <location>
        <begin position="3"/>
        <end position="157"/>
    </location>
</feature>
<comment type="caution">
    <text evidence="14">The sequence shown here is derived from an EMBL/GenBank/DDBJ whole genome shotgun (WGS) entry which is preliminary data.</text>
</comment>
<evidence type="ECO:0000256" key="4">
    <source>
        <dbReference type="ARBA" id="ARBA00013014"/>
    </source>
</evidence>
<dbReference type="GO" id="GO:0015940">
    <property type="term" value="P:pantothenate biosynthetic process"/>
    <property type="evidence" value="ECO:0007669"/>
    <property type="project" value="UniProtKB-UniPathway"/>
</dbReference>
<protein>
    <recommendedName>
        <fullName evidence="5 11">2-dehydropantoate 2-reductase</fullName>
        <ecNumber evidence="4 11">1.1.1.169</ecNumber>
    </recommendedName>
    <alternativeName>
        <fullName evidence="9 11">Ketopantoate reductase</fullName>
    </alternativeName>
</protein>
<feature type="domain" description="Ketopantoate reductase C-terminal" evidence="13">
    <location>
        <begin position="188"/>
        <end position="308"/>
    </location>
</feature>
<keyword evidence="7 11" id="KW-0521">NADP</keyword>
<organism evidence="14 15">
    <name type="scientific">Paenibacillus montanisoli</name>
    <dbReference type="NCBI Taxonomy" id="2081970"/>
    <lineage>
        <taxon>Bacteria</taxon>
        <taxon>Bacillati</taxon>
        <taxon>Bacillota</taxon>
        <taxon>Bacilli</taxon>
        <taxon>Bacillales</taxon>
        <taxon>Paenibacillaceae</taxon>
        <taxon>Paenibacillus</taxon>
    </lineage>
</organism>
<dbReference type="InterPro" id="IPR036291">
    <property type="entry name" value="NAD(P)-bd_dom_sf"/>
</dbReference>
<dbReference type="InterPro" id="IPR008927">
    <property type="entry name" value="6-PGluconate_DH-like_C_sf"/>
</dbReference>
<dbReference type="PANTHER" id="PTHR43765:SF2">
    <property type="entry name" value="2-DEHYDROPANTOATE 2-REDUCTASE"/>
    <property type="match status" value="1"/>
</dbReference>
<dbReference type="SUPFAM" id="SSF48179">
    <property type="entry name" value="6-phosphogluconate dehydrogenase C-terminal domain-like"/>
    <property type="match status" value="1"/>
</dbReference>
<evidence type="ECO:0000256" key="3">
    <source>
        <dbReference type="ARBA" id="ARBA00007870"/>
    </source>
</evidence>
<evidence type="ECO:0000256" key="2">
    <source>
        <dbReference type="ARBA" id="ARBA00004994"/>
    </source>
</evidence>
<dbReference type="GO" id="GO:0050661">
    <property type="term" value="F:NADP binding"/>
    <property type="evidence" value="ECO:0007669"/>
    <property type="project" value="TreeGrafter"/>
</dbReference>
<dbReference type="SUPFAM" id="SSF51735">
    <property type="entry name" value="NAD(P)-binding Rossmann-fold domains"/>
    <property type="match status" value="1"/>
</dbReference>
<dbReference type="InterPro" id="IPR003710">
    <property type="entry name" value="ApbA"/>
</dbReference>
<dbReference type="OrthoDB" id="9800163at2"/>
<evidence type="ECO:0000259" key="13">
    <source>
        <dbReference type="Pfam" id="PF08546"/>
    </source>
</evidence>
<keyword evidence="8 11" id="KW-0560">Oxidoreductase</keyword>
<dbReference type="InterPro" id="IPR013328">
    <property type="entry name" value="6PGD_dom2"/>
</dbReference>
<evidence type="ECO:0000256" key="7">
    <source>
        <dbReference type="ARBA" id="ARBA00022857"/>
    </source>
</evidence>
<dbReference type="RefSeq" id="WP_112882885.1">
    <property type="nucleotide sequence ID" value="NZ_QLUW01000002.1"/>
</dbReference>
<name>A0A328U1Y0_9BACL</name>
<dbReference type="EMBL" id="QLUW01000002">
    <property type="protein sequence ID" value="RAP76670.1"/>
    <property type="molecule type" value="Genomic_DNA"/>
</dbReference>
<dbReference type="PANTHER" id="PTHR43765">
    <property type="entry name" value="2-DEHYDROPANTOATE 2-REDUCTASE-RELATED"/>
    <property type="match status" value="1"/>
</dbReference>
<evidence type="ECO:0000256" key="10">
    <source>
        <dbReference type="ARBA" id="ARBA00048793"/>
    </source>
</evidence>
<dbReference type="GO" id="GO:0008677">
    <property type="term" value="F:2-dehydropantoate 2-reductase activity"/>
    <property type="evidence" value="ECO:0007669"/>
    <property type="project" value="UniProtKB-EC"/>
</dbReference>